<proteinExistence type="predicted"/>
<keyword evidence="3" id="KW-1185">Reference proteome</keyword>
<dbReference type="EMBL" id="JAKROA010000016">
    <property type="protein sequence ID" value="KAL5103789.1"/>
    <property type="molecule type" value="Genomic_DNA"/>
</dbReference>
<dbReference type="Proteomes" id="UP001651158">
    <property type="component" value="Unassembled WGS sequence"/>
</dbReference>
<evidence type="ECO:0000313" key="2">
    <source>
        <dbReference type="EMBL" id="KAL5103789.1"/>
    </source>
</evidence>
<feature type="region of interest" description="Disordered" evidence="1">
    <location>
        <begin position="55"/>
        <end position="75"/>
    </location>
</feature>
<evidence type="ECO:0000313" key="3">
    <source>
        <dbReference type="Proteomes" id="UP001651158"/>
    </source>
</evidence>
<feature type="compositionally biased region" description="Basic and acidic residues" evidence="1">
    <location>
        <begin position="58"/>
        <end position="75"/>
    </location>
</feature>
<name>A0ABR4Q2A4_9CEST</name>
<organism evidence="2 3">
    <name type="scientific">Taenia crassiceps</name>
    <dbReference type="NCBI Taxonomy" id="6207"/>
    <lineage>
        <taxon>Eukaryota</taxon>
        <taxon>Metazoa</taxon>
        <taxon>Spiralia</taxon>
        <taxon>Lophotrochozoa</taxon>
        <taxon>Platyhelminthes</taxon>
        <taxon>Cestoda</taxon>
        <taxon>Eucestoda</taxon>
        <taxon>Cyclophyllidea</taxon>
        <taxon>Taeniidae</taxon>
        <taxon>Taenia</taxon>
    </lineage>
</organism>
<reference evidence="2 3" key="1">
    <citation type="journal article" date="2022" name="Front. Cell. Infect. Microbiol.">
        <title>The Genomes of Two Strains of Taenia crassiceps the Animal Model for the Study of Human Cysticercosis.</title>
        <authorList>
            <person name="Bobes R.J."/>
            <person name="Estrada K."/>
            <person name="Rios-Valencia D.G."/>
            <person name="Calderon-Gallegos A."/>
            <person name="de la Torre P."/>
            <person name="Carrero J.C."/>
            <person name="Sanchez-Flores A."/>
            <person name="Laclette J.P."/>
        </authorList>
    </citation>
    <scope>NUCLEOTIDE SEQUENCE [LARGE SCALE GENOMIC DNA]</scope>
    <source>
        <strain evidence="2">WFUcys</strain>
    </source>
</reference>
<evidence type="ECO:0000256" key="1">
    <source>
        <dbReference type="SAM" id="MobiDB-lite"/>
    </source>
</evidence>
<comment type="caution">
    <text evidence="2">The sequence shown here is derived from an EMBL/GenBank/DDBJ whole genome shotgun (WGS) entry which is preliminary data.</text>
</comment>
<accession>A0ABR4Q2A4</accession>
<sequence>MSEASGQPVCGPKMPFNLCLVLLTTSILLPGTALAIGKLAKPLVFTVLDPELTVPQNTEKEKKKGEKEEEEKDKKRLFSTSVLLCLLQSSLRTDLCRLLPLLQTSSLA</sequence>
<gene>
    <name evidence="2" type="ORF">TcWFU_009710</name>
</gene>
<protein>
    <submittedName>
        <fullName evidence="2">Uncharacterized protein</fullName>
    </submittedName>
</protein>